<proteinExistence type="predicted"/>
<organism evidence="2 3">
    <name type="scientific">Thalassococcus arenae</name>
    <dbReference type="NCBI Taxonomy" id="2851652"/>
    <lineage>
        <taxon>Bacteria</taxon>
        <taxon>Pseudomonadati</taxon>
        <taxon>Pseudomonadota</taxon>
        <taxon>Alphaproteobacteria</taxon>
        <taxon>Rhodobacterales</taxon>
        <taxon>Roseobacteraceae</taxon>
        <taxon>Thalassococcus</taxon>
    </lineage>
</organism>
<evidence type="ECO:0000256" key="1">
    <source>
        <dbReference type="SAM" id="MobiDB-lite"/>
    </source>
</evidence>
<protein>
    <submittedName>
        <fullName evidence="2">Uncharacterized protein</fullName>
    </submittedName>
</protein>
<dbReference type="EMBL" id="JAHRWL010000001">
    <property type="protein sequence ID" value="MBV2360010.1"/>
    <property type="molecule type" value="Genomic_DNA"/>
</dbReference>
<dbReference type="Proteomes" id="UP001166293">
    <property type="component" value="Unassembled WGS sequence"/>
</dbReference>
<gene>
    <name evidence="2" type="ORF">KUH32_09505</name>
</gene>
<evidence type="ECO:0000313" key="2">
    <source>
        <dbReference type="EMBL" id="MBV2360010.1"/>
    </source>
</evidence>
<name>A0ABS6N7L5_9RHOB</name>
<comment type="caution">
    <text evidence="2">The sequence shown here is derived from an EMBL/GenBank/DDBJ whole genome shotgun (WGS) entry which is preliminary data.</text>
</comment>
<dbReference type="RefSeq" id="WP_217777790.1">
    <property type="nucleotide sequence ID" value="NZ_JAHRWL010000001.1"/>
</dbReference>
<keyword evidence="3" id="KW-1185">Reference proteome</keyword>
<accession>A0ABS6N7L5</accession>
<sequence>MADEKTRPKNGQPEDTEDPGESIESCGPRAEVGSLPEQTRRIPAFRCANYDNYTWSPIDPDSSRRLAELDPVSRCEYEKLGYLPELRRVPLGTFQTDDHSAVVFEAIPEIGEVAYSEVSEYPSGTAKAPDLADNTSASPLLRFLQVTDKTVPVPLMLSEFDDRNDDPEVEKLIAKRDLVDALDDYGRQFVAAPTPVASSSEPSPVWTCFTGGLNTFAATYCQNKDISYCDNGAWLDLTRSTGNKTRYVSHSRIACCSNYGAYVEHQYRFWSWTYWKWKWTTVKYPLPPAAWWQTLGFGDVKYWKHVGNKKRRRKIRVWTGGNTGYFRSWTAFYN</sequence>
<evidence type="ECO:0000313" key="3">
    <source>
        <dbReference type="Proteomes" id="UP001166293"/>
    </source>
</evidence>
<feature type="region of interest" description="Disordered" evidence="1">
    <location>
        <begin position="1"/>
        <end position="38"/>
    </location>
</feature>
<reference evidence="2" key="1">
    <citation type="submission" date="2021-06" db="EMBL/GenBank/DDBJ databases">
        <title>Thalassococcus sp. CAU 1522 isolated from sea sand, Republic of Korea.</title>
        <authorList>
            <person name="Kim W."/>
        </authorList>
    </citation>
    <scope>NUCLEOTIDE SEQUENCE</scope>
    <source>
        <strain evidence="2">CAU 1522</strain>
    </source>
</reference>